<sequence>MCQSWLSQESSSWMSQKWQCFCRTPKLCYKKFLKHRRHFRWRK</sequence>
<organism evidence="1 2">
    <name type="scientific">Rousettus aegyptiacus</name>
    <name type="common">Egyptian fruit bat</name>
    <name type="synonym">Pteropus aegyptiacus</name>
    <dbReference type="NCBI Taxonomy" id="9407"/>
    <lineage>
        <taxon>Eukaryota</taxon>
        <taxon>Metazoa</taxon>
        <taxon>Chordata</taxon>
        <taxon>Craniata</taxon>
        <taxon>Vertebrata</taxon>
        <taxon>Euteleostomi</taxon>
        <taxon>Mammalia</taxon>
        <taxon>Eutheria</taxon>
        <taxon>Laurasiatheria</taxon>
        <taxon>Chiroptera</taxon>
        <taxon>Yinpterochiroptera</taxon>
        <taxon>Pteropodoidea</taxon>
        <taxon>Pteropodidae</taxon>
        <taxon>Rousettinae</taxon>
        <taxon>Rousettus</taxon>
    </lineage>
</organism>
<evidence type="ECO:0000313" key="2">
    <source>
        <dbReference type="Proteomes" id="UP000593571"/>
    </source>
</evidence>
<dbReference type="AlphaFoldDB" id="A0A7J8C4W0"/>
<gene>
    <name evidence="1" type="ORF">HJG63_019875</name>
</gene>
<protein>
    <submittedName>
        <fullName evidence="1">Tripartite motif containing 55</fullName>
    </submittedName>
</protein>
<comment type="caution">
    <text evidence="1">The sequence shown here is derived from an EMBL/GenBank/DDBJ whole genome shotgun (WGS) entry which is preliminary data.</text>
</comment>
<keyword evidence="2" id="KW-1185">Reference proteome</keyword>
<dbReference type="EMBL" id="JACASE010000015">
    <property type="protein sequence ID" value="KAF6405847.1"/>
    <property type="molecule type" value="Genomic_DNA"/>
</dbReference>
<accession>A0A7J8C4W0</accession>
<proteinExistence type="predicted"/>
<name>A0A7J8C4W0_ROUAE</name>
<reference evidence="1 2" key="1">
    <citation type="journal article" date="2020" name="Nature">
        <title>Six reference-quality genomes reveal evolution of bat adaptations.</title>
        <authorList>
            <person name="Jebb D."/>
            <person name="Huang Z."/>
            <person name="Pippel M."/>
            <person name="Hughes G.M."/>
            <person name="Lavrichenko K."/>
            <person name="Devanna P."/>
            <person name="Winkler S."/>
            <person name="Jermiin L.S."/>
            <person name="Skirmuntt E.C."/>
            <person name="Katzourakis A."/>
            <person name="Burkitt-Gray L."/>
            <person name="Ray D.A."/>
            <person name="Sullivan K.A.M."/>
            <person name="Roscito J.G."/>
            <person name="Kirilenko B.M."/>
            <person name="Davalos L.M."/>
            <person name="Corthals A.P."/>
            <person name="Power M.L."/>
            <person name="Jones G."/>
            <person name="Ransome R.D."/>
            <person name="Dechmann D.K.N."/>
            <person name="Locatelli A.G."/>
            <person name="Puechmaille S.J."/>
            <person name="Fedrigo O."/>
            <person name="Jarvis E.D."/>
            <person name="Hiller M."/>
            <person name="Vernes S.C."/>
            <person name="Myers E.W."/>
            <person name="Teeling E.C."/>
        </authorList>
    </citation>
    <scope>NUCLEOTIDE SEQUENCE [LARGE SCALE GENOMIC DNA]</scope>
    <source>
        <strain evidence="1">MRouAeg1</strain>
        <tissue evidence="1">Muscle</tissue>
    </source>
</reference>
<evidence type="ECO:0000313" key="1">
    <source>
        <dbReference type="EMBL" id="KAF6405847.1"/>
    </source>
</evidence>
<dbReference type="Proteomes" id="UP000593571">
    <property type="component" value="Unassembled WGS sequence"/>
</dbReference>